<proteinExistence type="predicted"/>
<evidence type="ECO:0000259" key="2">
    <source>
        <dbReference type="Pfam" id="PF11760"/>
    </source>
</evidence>
<keyword evidence="4" id="KW-0456">Lyase</keyword>
<feature type="domain" description="Cobalamin synthesis G N-terminal" evidence="2">
    <location>
        <begin position="51"/>
        <end position="131"/>
    </location>
</feature>
<evidence type="ECO:0000313" key="5">
    <source>
        <dbReference type="Proteomes" id="UP000295504"/>
    </source>
</evidence>
<dbReference type="PANTHER" id="PTHR37477">
    <property type="entry name" value="COBALT-PRECORRIN-5A HYDROLASE"/>
    <property type="match status" value="1"/>
</dbReference>
<dbReference type="NCBIfam" id="NF004466">
    <property type="entry name" value="PRK05788.1-4"/>
    <property type="match status" value="1"/>
</dbReference>
<keyword evidence="5" id="KW-1185">Reference proteome</keyword>
<dbReference type="AlphaFoldDB" id="A0A4R2TQT5"/>
<dbReference type="Pfam" id="PF01890">
    <property type="entry name" value="CbiG_C"/>
    <property type="match status" value="1"/>
</dbReference>
<name>A0A4R2TQT5_9FIRM</name>
<dbReference type="SUPFAM" id="SSF159672">
    <property type="entry name" value="CbiG N-terminal domain-like"/>
    <property type="match status" value="1"/>
</dbReference>
<dbReference type="Proteomes" id="UP000295504">
    <property type="component" value="Unassembled WGS sequence"/>
</dbReference>
<dbReference type="GO" id="GO:0009236">
    <property type="term" value="P:cobalamin biosynthetic process"/>
    <property type="evidence" value="ECO:0007669"/>
    <property type="project" value="InterPro"/>
</dbReference>
<dbReference type="OrthoDB" id="9781023at2"/>
<accession>A0A4R2TQT5</accession>
<feature type="domain" description="CobE/GbiG C-terminal" evidence="1">
    <location>
        <begin position="216"/>
        <end position="333"/>
    </location>
</feature>
<evidence type="ECO:0000259" key="1">
    <source>
        <dbReference type="Pfam" id="PF01890"/>
    </source>
</evidence>
<dbReference type="InterPro" id="IPR036518">
    <property type="entry name" value="CobE/GbiG_C_sf"/>
</dbReference>
<dbReference type="InterPro" id="IPR038029">
    <property type="entry name" value="GbiG_N_sf"/>
</dbReference>
<comment type="caution">
    <text evidence="4">The sequence shown here is derived from an EMBL/GenBank/DDBJ whole genome shotgun (WGS) entry which is preliminary data.</text>
</comment>
<evidence type="ECO:0000313" key="4">
    <source>
        <dbReference type="EMBL" id="TCQ05236.1"/>
    </source>
</evidence>
<dbReference type="Pfam" id="PF11760">
    <property type="entry name" value="CbiG_N"/>
    <property type="match status" value="1"/>
</dbReference>
<dbReference type="PANTHER" id="PTHR37477:SF1">
    <property type="entry name" value="COBALT-PRECORRIN-5A HYDROLASE"/>
    <property type="match status" value="1"/>
</dbReference>
<dbReference type="InterPro" id="IPR052553">
    <property type="entry name" value="CbiG_hydrolase"/>
</dbReference>
<reference evidence="4 5" key="1">
    <citation type="submission" date="2019-03" db="EMBL/GenBank/DDBJ databases">
        <title>Genomic Encyclopedia of Type Strains, Phase IV (KMG-IV): sequencing the most valuable type-strain genomes for metagenomic binning, comparative biology and taxonomic classification.</title>
        <authorList>
            <person name="Goeker M."/>
        </authorList>
    </citation>
    <scope>NUCLEOTIDE SEQUENCE [LARGE SCALE GENOMIC DNA]</scope>
    <source>
        <strain evidence="4 5">DSM 100013</strain>
    </source>
</reference>
<gene>
    <name evidence="4" type="ORF">EDD79_100551</name>
</gene>
<dbReference type="SUPFAM" id="SSF159664">
    <property type="entry name" value="CobE/GbiG C-terminal domain-like"/>
    <property type="match status" value="1"/>
</dbReference>
<dbReference type="Gene3D" id="3.30.420.180">
    <property type="entry name" value="CobE/GbiG C-terminal domain"/>
    <property type="match status" value="1"/>
</dbReference>
<dbReference type="Pfam" id="PF11761">
    <property type="entry name" value="CbiG_mid"/>
    <property type="match status" value="1"/>
</dbReference>
<dbReference type="InterPro" id="IPR021744">
    <property type="entry name" value="CbiG_N"/>
</dbReference>
<protein>
    <submittedName>
        <fullName evidence="4">Cobalt-precorrin 5A acetaldehyde-lyase</fullName>
    </submittedName>
</protein>
<evidence type="ECO:0000259" key="3">
    <source>
        <dbReference type="Pfam" id="PF11761"/>
    </source>
</evidence>
<dbReference type="GO" id="GO:0016829">
    <property type="term" value="F:lyase activity"/>
    <property type="evidence" value="ECO:0007669"/>
    <property type="project" value="UniProtKB-KW"/>
</dbReference>
<sequence length="344" mass="37374">MKRAILSITEDGLRLGLKIQEASSGHLYTLEKYINSGTPNIYPIKGNLKDFMAYVFVEYKEIVMIMSSGIAVRSIAPWLNSKLTDPAVVVCDDSGKYAISLVSGHIGGANKVAEEIGEIIGGQAIITTASDNRNIESVDMLAKRLSLHIDNYENAKLVTACMVNGKSVGYIDEYGILNNGKKSDCSNSAIIYIGNKAKPTIEVKNKTIVKLTKKCLVIGVGCRKGTEPEKLIAAVESIFNENNLSPVAIKGIATIDLKGKEPAIIQLSNYYNVNLNIISREDIKKVEDRFENSTFVKETIGVGSVCEPAAYISSNYGKRIVPKVKAGGITVSVYEVKNVEVIDE</sequence>
<dbReference type="InterPro" id="IPR002750">
    <property type="entry name" value="CobE/GbiG_C"/>
</dbReference>
<dbReference type="Gene3D" id="3.40.50.11220">
    <property type="match status" value="1"/>
</dbReference>
<dbReference type="InterPro" id="IPR021745">
    <property type="entry name" value="CbiG_mid"/>
</dbReference>
<dbReference type="EMBL" id="SLYC01000005">
    <property type="protein sequence ID" value="TCQ05236.1"/>
    <property type="molecule type" value="Genomic_DNA"/>
</dbReference>
<organism evidence="4 5">
    <name type="scientific">Serpentinicella alkaliphila</name>
    <dbReference type="NCBI Taxonomy" id="1734049"/>
    <lineage>
        <taxon>Bacteria</taxon>
        <taxon>Bacillati</taxon>
        <taxon>Bacillota</taxon>
        <taxon>Clostridia</taxon>
        <taxon>Peptostreptococcales</taxon>
        <taxon>Natronincolaceae</taxon>
        <taxon>Serpentinicella</taxon>
    </lineage>
</organism>
<dbReference type="RefSeq" id="WP_132847704.1">
    <property type="nucleotide sequence ID" value="NZ_CP058648.1"/>
</dbReference>
<feature type="domain" description="Cobalamin biosynthesis central region" evidence="3">
    <location>
        <begin position="137"/>
        <end position="176"/>
    </location>
</feature>